<keyword evidence="1" id="KW-0812">Transmembrane</keyword>
<comment type="caution">
    <text evidence="2">The sequence shown here is derived from an EMBL/GenBank/DDBJ whole genome shotgun (WGS) entry which is preliminary data.</text>
</comment>
<proteinExistence type="predicted"/>
<evidence type="ECO:0000313" key="2">
    <source>
        <dbReference type="EMBL" id="TDK35169.1"/>
    </source>
</evidence>
<keyword evidence="3" id="KW-1185">Reference proteome</keyword>
<evidence type="ECO:0000256" key="1">
    <source>
        <dbReference type="SAM" id="Phobius"/>
    </source>
</evidence>
<keyword evidence="1" id="KW-1133">Transmembrane helix</keyword>
<dbReference type="OrthoDB" id="8550083at2"/>
<protein>
    <submittedName>
        <fullName evidence="2">Exopolysaccharide biosynthesis protein</fullName>
    </submittedName>
</protein>
<dbReference type="PIRSF" id="PIRSF033239">
    <property type="entry name" value="ExoD"/>
    <property type="match status" value="1"/>
</dbReference>
<dbReference type="AlphaFoldDB" id="A0A4R5UGY8"/>
<gene>
    <name evidence="2" type="ORF">E2F50_12960</name>
</gene>
<dbReference type="PANTHER" id="PTHR41795:SF1">
    <property type="entry name" value="EXOPOLYSACCHARIDE SYNTHESIS PROTEIN"/>
    <property type="match status" value="1"/>
</dbReference>
<dbReference type="Pfam" id="PF06055">
    <property type="entry name" value="ExoD"/>
    <property type="match status" value="1"/>
</dbReference>
<dbReference type="PANTHER" id="PTHR41795">
    <property type="entry name" value="EXOPOLYSACCHARIDE SYNTHESIS PROTEIN"/>
    <property type="match status" value="1"/>
</dbReference>
<dbReference type="Proteomes" id="UP000295238">
    <property type="component" value="Unassembled WGS sequence"/>
</dbReference>
<reference evidence="2 3" key="1">
    <citation type="submission" date="2019-03" db="EMBL/GenBank/DDBJ databases">
        <title>Rhizobium sp. nov., an bacterium isolated from biocrust in Mu Us Desert.</title>
        <authorList>
            <person name="Lixiong L."/>
        </authorList>
    </citation>
    <scope>NUCLEOTIDE SEQUENCE [LARGE SCALE GENOMIC DNA]</scope>
    <source>
        <strain evidence="2 3">SPY-1</strain>
    </source>
</reference>
<accession>A0A4R5UGY8</accession>
<sequence length="207" mass="22041">MTVAKPDYERKTSTASTIFSRLVAEARSRGGLTIADALELMGRSGFGFVMLLLALPALIPIPGPFGMIFGSALAIVSLQFAVGLESLWLPSLLADRRISAKAFDALERYASPLVRRIERFVRPGRMKAYAGPRMPYLLALPIFCLAVAVALPIPFGNLAPVAALCAIAVGLIERDGLVVLLGLGMTLIALAITGALLYMMAGVIPWI</sequence>
<dbReference type="EMBL" id="SMTL01000003">
    <property type="protein sequence ID" value="TDK35169.1"/>
    <property type="molecule type" value="Genomic_DNA"/>
</dbReference>
<feature type="transmembrane region" description="Helical" evidence="1">
    <location>
        <begin position="176"/>
        <end position="201"/>
    </location>
</feature>
<feature type="transmembrane region" description="Helical" evidence="1">
    <location>
        <begin position="135"/>
        <end position="156"/>
    </location>
</feature>
<feature type="transmembrane region" description="Helical" evidence="1">
    <location>
        <begin position="65"/>
        <end position="89"/>
    </location>
</feature>
<organism evidence="2 3">
    <name type="scientific">Rhizobium deserti</name>
    <dbReference type="NCBI Taxonomy" id="2547961"/>
    <lineage>
        <taxon>Bacteria</taxon>
        <taxon>Pseudomonadati</taxon>
        <taxon>Pseudomonadota</taxon>
        <taxon>Alphaproteobacteria</taxon>
        <taxon>Hyphomicrobiales</taxon>
        <taxon>Rhizobiaceae</taxon>
        <taxon>Rhizobium/Agrobacterium group</taxon>
        <taxon>Rhizobium</taxon>
    </lineage>
</organism>
<feature type="transmembrane region" description="Helical" evidence="1">
    <location>
        <begin position="37"/>
        <end position="59"/>
    </location>
</feature>
<name>A0A4R5UGY8_9HYPH</name>
<keyword evidence="1" id="KW-0472">Membrane</keyword>
<dbReference type="InterPro" id="IPR010331">
    <property type="entry name" value="ExoD"/>
</dbReference>
<evidence type="ECO:0000313" key="3">
    <source>
        <dbReference type="Proteomes" id="UP000295238"/>
    </source>
</evidence>